<comment type="subcellular location">
    <subcellularLocation>
        <location evidence="2">Cell membrane</location>
        <topology evidence="2">Multi-pass membrane protein</topology>
    </subcellularLocation>
</comment>
<keyword evidence="4" id="KW-1003">Cell membrane</keyword>
<keyword evidence="11" id="KW-0482">Metalloprotease</keyword>
<dbReference type="AlphaFoldDB" id="A0A110A7G0"/>
<evidence type="ECO:0000256" key="10">
    <source>
        <dbReference type="ARBA" id="ARBA00022989"/>
    </source>
</evidence>
<keyword evidence="7" id="KW-0479">Metal-binding</keyword>
<evidence type="ECO:0000256" key="2">
    <source>
        <dbReference type="ARBA" id="ARBA00004651"/>
    </source>
</evidence>
<organism evidence="15 17">
    <name type="scientific">Anaerotignum propionicum DSM 1682</name>
    <dbReference type="NCBI Taxonomy" id="991789"/>
    <lineage>
        <taxon>Bacteria</taxon>
        <taxon>Bacillati</taxon>
        <taxon>Bacillota</taxon>
        <taxon>Clostridia</taxon>
        <taxon>Lachnospirales</taxon>
        <taxon>Anaerotignaceae</taxon>
        <taxon>Anaerotignum</taxon>
    </lineage>
</organism>
<evidence type="ECO:0000256" key="8">
    <source>
        <dbReference type="ARBA" id="ARBA00022801"/>
    </source>
</evidence>
<reference evidence="16" key="2">
    <citation type="submission" date="2016-01" db="EMBL/GenBank/DDBJ databases">
        <authorList>
            <person name="Poehlein A."/>
            <person name="Schlien K."/>
            <person name="Gottschalk G."/>
            <person name="Buckel W."/>
            <person name="Daniel R."/>
        </authorList>
    </citation>
    <scope>NUCLEOTIDE SEQUENCE [LARGE SCALE GENOMIC DNA]</scope>
    <source>
        <strain evidence="16">X2</strain>
    </source>
</reference>
<keyword evidence="16" id="KW-1185">Reference proteome</keyword>
<dbReference type="EMBL" id="CP014223">
    <property type="protein sequence ID" value="AMJ42096.1"/>
    <property type="molecule type" value="Genomic_DNA"/>
</dbReference>
<dbReference type="RefSeq" id="WP_066052369.1">
    <property type="nucleotide sequence ID" value="NZ_CP014223.1"/>
</dbReference>
<dbReference type="PANTHER" id="PTHR35864">
    <property type="entry name" value="ZINC METALLOPROTEASE MJ0611-RELATED"/>
    <property type="match status" value="1"/>
</dbReference>
<name>A0A110A7G0_ANAPI</name>
<evidence type="ECO:0000313" key="15">
    <source>
        <dbReference type="EMBL" id="SHE51327.1"/>
    </source>
</evidence>
<dbReference type="GO" id="GO:0008237">
    <property type="term" value="F:metallopeptidase activity"/>
    <property type="evidence" value="ECO:0007669"/>
    <property type="project" value="UniProtKB-KW"/>
</dbReference>
<feature type="transmembrane region" description="Helical" evidence="13">
    <location>
        <begin position="126"/>
        <end position="148"/>
    </location>
</feature>
<feature type="transmembrane region" description="Helical" evidence="13">
    <location>
        <begin position="87"/>
        <end position="106"/>
    </location>
</feature>
<dbReference type="Proteomes" id="UP000184204">
    <property type="component" value="Unassembled WGS sequence"/>
</dbReference>
<sequence length="199" mass="22553">MNYFLIFLFSIPGIIVATTIHEFTRAAVSTALGDTLPKNKGRLTLNPFNYFEPIGFLLMFYSGGFGWGKPVETSALYYKNRKRDTLLVALIPSVVNLVLGFIFLILQSKIFNNNMYLAMLFNYLCYYNVGLAVYNILPVAPMDCAKVLSVTIPANRYFQYLQYEKMIQLIFLLLLFVGLAGGFFSAIINVIIQIMSMIL</sequence>
<dbReference type="CDD" id="cd06158">
    <property type="entry name" value="S2P-M50_like_1"/>
    <property type="match status" value="1"/>
</dbReference>
<comment type="cofactor">
    <cofactor evidence="1">
        <name>Zn(2+)</name>
        <dbReference type="ChEBI" id="CHEBI:29105"/>
    </cofactor>
</comment>
<reference evidence="14 16" key="1">
    <citation type="journal article" date="2016" name="Genome Announc.">
        <title>Complete Genome Sequence of the Amino Acid-Fermenting Clostridium propionicum X2 (DSM 1682).</title>
        <authorList>
            <person name="Poehlein A."/>
            <person name="Schlien K."/>
            <person name="Chowdhury N.P."/>
            <person name="Gottschalk G."/>
            <person name="Buckel W."/>
            <person name="Daniel R."/>
        </authorList>
    </citation>
    <scope>NUCLEOTIDE SEQUENCE [LARGE SCALE GENOMIC DNA]</scope>
    <source>
        <strain evidence="14 16">X2</strain>
    </source>
</reference>
<dbReference type="Proteomes" id="UP000068026">
    <property type="component" value="Chromosome"/>
</dbReference>
<accession>A0A110A7G0</accession>
<evidence type="ECO:0000256" key="5">
    <source>
        <dbReference type="ARBA" id="ARBA00022670"/>
    </source>
</evidence>
<keyword evidence="8" id="KW-0378">Hydrolase</keyword>
<evidence type="ECO:0000313" key="17">
    <source>
        <dbReference type="Proteomes" id="UP000184204"/>
    </source>
</evidence>
<dbReference type="InterPro" id="IPR044537">
    <property type="entry name" value="Rip2-like"/>
</dbReference>
<dbReference type="GO" id="GO:0005886">
    <property type="term" value="C:plasma membrane"/>
    <property type="evidence" value="ECO:0007669"/>
    <property type="project" value="UniProtKB-SubCell"/>
</dbReference>
<comment type="similarity">
    <text evidence="3">Belongs to the peptidase M50B family.</text>
</comment>
<protein>
    <submittedName>
        <fullName evidence="14">Peptidase family M50</fullName>
    </submittedName>
    <submittedName>
        <fullName evidence="15">Zn-dependent protease (Includes SpoIVFB)</fullName>
    </submittedName>
</protein>
<feature type="transmembrane region" description="Helical" evidence="13">
    <location>
        <begin position="49"/>
        <end position="67"/>
    </location>
</feature>
<dbReference type="GO" id="GO:0046872">
    <property type="term" value="F:metal ion binding"/>
    <property type="evidence" value="ECO:0007669"/>
    <property type="project" value="UniProtKB-KW"/>
</dbReference>
<gene>
    <name evidence="14" type="ORF">CPRO_25480</name>
    <name evidence="15" type="ORF">SAMN02745151_00915</name>
</gene>
<evidence type="ECO:0000313" key="14">
    <source>
        <dbReference type="EMBL" id="AMJ42096.1"/>
    </source>
</evidence>
<evidence type="ECO:0000256" key="3">
    <source>
        <dbReference type="ARBA" id="ARBA00007931"/>
    </source>
</evidence>
<dbReference type="InterPro" id="IPR052348">
    <property type="entry name" value="Metallopeptidase_M50B"/>
</dbReference>
<evidence type="ECO:0000256" key="12">
    <source>
        <dbReference type="ARBA" id="ARBA00023136"/>
    </source>
</evidence>
<keyword evidence="6 13" id="KW-0812">Transmembrane</keyword>
<evidence type="ECO:0000256" key="6">
    <source>
        <dbReference type="ARBA" id="ARBA00022692"/>
    </source>
</evidence>
<dbReference type="GO" id="GO:0006508">
    <property type="term" value="P:proteolysis"/>
    <property type="evidence" value="ECO:0007669"/>
    <property type="project" value="UniProtKB-KW"/>
</dbReference>
<evidence type="ECO:0000256" key="13">
    <source>
        <dbReference type="SAM" id="Phobius"/>
    </source>
</evidence>
<proteinExistence type="inferred from homology"/>
<evidence type="ECO:0000256" key="1">
    <source>
        <dbReference type="ARBA" id="ARBA00001947"/>
    </source>
</evidence>
<evidence type="ECO:0000313" key="16">
    <source>
        <dbReference type="Proteomes" id="UP000068026"/>
    </source>
</evidence>
<evidence type="ECO:0000256" key="4">
    <source>
        <dbReference type="ARBA" id="ARBA00022475"/>
    </source>
</evidence>
<dbReference type="PANTHER" id="PTHR35864:SF1">
    <property type="entry name" value="ZINC METALLOPROTEASE YWHC-RELATED"/>
    <property type="match status" value="1"/>
</dbReference>
<dbReference type="KEGG" id="cpro:CPRO_25480"/>
<evidence type="ECO:0000256" key="7">
    <source>
        <dbReference type="ARBA" id="ARBA00022723"/>
    </source>
</evidence>
<evidence type="ECO:0000256" key="9">
    <source>
        <dbReference type="ARBA" id="ARBA00022833"/>
    </source>
</evidence>
<evidence type="ECO:0000256" key="11">
    <source>
        <dbReference type="ARBA" id="ARBA00023049"/>
    </source>
</evidence>
<keyword evidence="12 13" id="KW-0472">Membrane</keyword>
<reference evidence="15" key="4">
    <citation type="submission" date="2016-11" db="EMBL/GenBank/DDBJ databases">
        <authorList>
            <person name="Varghese N."/>
            <person name="Submissions S."/>
        </authorList>
    </citation>
    <scope>NUCLEOTIDE SEQUENCE</scope>
    <source>
        <strain evidence="15">DSM 1682</strain>
    </source>
</reference>
<keyword evidence="9" id="KW-0862">Zinc</keyword>
<keyword evidence="10 13" id="KW-1133">Transmembrane helix</keyword>
<reference evidence="17" key="3">
    <citation type="submission" date="2016-11" db="EMBL/GenBank/DDBJ databases">
        <authorList>
            <person name="Jaros S."/>
            <person name="Januszkiewicz K."/>
            <person name="Wedrychowicz H."/>
        </authorList>
    </citation>
    <scope>NUCLEOTIDE SEQUENCE [LARGE SCALE GENOMIC DNA]</scope>
    <source>
        <strain evidence="17">DSM 1682</strain>
    </source>
</reference>
<dbReference type="OrthoDB" id="9800627at2"/>
<feature type="transmembrane region" description="Helical" evidence="13">
    <location>
        <begin position="169"/>
        <end position="192"/>
    </location>
</feature>
<keyword evidence="5 15" id="KW-0645">Protease</keyword>
<dbReference type="EMBL" id="FQUA01000003">
    <property type="protein sequence ID" value="SHE51327.1"/>
    <property type="molecule type" value="Genomic_DNA"/>
</dbReference>